<keyword evidence="3" id="KW-1185">Reference proteome</keyword>
<protein>
    <submittedName>
        <fullName evidence="2">Uncharacterized protein</fullName>
    </submittedName>
</protein>
<dbReference type="Proteomes" id="UP000007800">
    <property type="component" value="Unassembled WGS sequence"/>
</dbReference>
<evidence type="ECO:0000313" key="3">
    <source>
        <dbReference type="Proteomes" id="UP000007800"/>
    </source>
</evidence>
<evidence type="ECO:0000313" key="2">
    <source>
        <dbReference type="EMBL" id="EER15205.1"/>
    </source>
</evidence>
<dbReference type="InParanoid" id="C5KJU7"/>
<accession>C5KJU7</accession>
<organism evidence="3">
    <name type="scientific">Perkinsus marinus (strain ATCC 50983 / TXsc)</name>
    <dbReference type="NCBI Taxonomy" id="423536"/>
    <lineage>
        <taxon>Eukaryota</taxon>
        <taxon>Sar</taxon>
        <taxon>Alveolata</taxon>
        <taxon>Perkinsozoa</taxon>
        <taxon>Perkinsea</taxon>
        <taxon>Perkinsida</taxon>
        <taxon>Perkinsidae</taxon>
        <taxon>Perkinsus</taxon>
    </lineage>
</organism>
<dbReference type="GeneID" id="9062108"/>
<feature type="region of interest" description="Disordered" evidence="1">
    <location>
        <begin position="72"/>
        <end position="110"/>
    </location>
</feature>
<name>C5KJU7_PERM5</name>
<sequence>MDRIYHLYQALQRMSAPAPPPAAAAAAERSVQRCSSPDSGYGPAPDPEDKDAFEAYRRSCWLQYYQHMASLQTPGQSAPQQQQQSKKRPAAIPSVDEDEDDDINKELLGL</sequence>
<feature type="region of interest" description="Disordered" evidence="1">
    <location>
        <begin position="13"/>
        <end position="50"/>
    </location>
</feature>
<evidence type="ECO:0000256" key="1">
    <source>
        <dbReference type="SAM" id="MobiDB-lite"/>
    </source>
</evidence>
<reference evidence="2 3" key="1">
    <citation type="submission" date="2008-07" db="EMBL/GenBank/DDBJ databases">
        <authorList>
            <person name="El-Sayed N."/>
            <person name="Caler E."/>
            <person name="Inman J."/>
            <person name="Amedeo P."/>
            <person name="Hass B."/>
            <person name="Wortman J."/>
        </authorList>
    </citation>
    <scope>NUCLEOTIDE SEQUENCE [LARGE SCALE GENOMIC DNA]</scope>
    <source>
        <strain evidence="3">ATCC 50983 / TXsc</strain>
    </source>
</reference>
<proteinExistence type="predicted"/>
<dbReference type="EMBL" id="GG673648">
    <property type="protein sequence ID" value="EER15205.1"/>
    <property type="molecule type" value="Genomic_DNA"/>
</dbReference>
<gene>
    <name evidence="2" type="ORF">Pmar_PMAR006935</name>
</gene>
<dbReference type="AlphaFoldDB" id="C5KJU7"/>
<dbReference type="RefSeq" id="XP_002783409.1">
    <property type="nucleotide sequence ID" value="XM_002783363.1"/>
</dbReference>